<dbReference type="GeneID" id="19185719"/>
<proteinExistence type="predicted"/>
<dbReference type="AlphaFoldDB" id="W9XGL0"/>
<gene>
    <name evidence="1" type="ORF">A1O5_00983</name>
</gene>
<comment type="caution">
    <text evidence="1">The sequence shown here is derived from an EMBL/GenBank/DDBJ whole genome shotgun (WGS) entry which is preliminary data.</text>
</comment>
<protein>
    <submittedName>
        <fullName evidence="1">Uncharacterized protein</fullName>
    </submittedName>
</protein>
<keyword evidence="2" id="KW-1185">Reference proteome</keyword>
<dbReference type="Proteomes" id="UP000019471">
    <property type="component" value="Unassembled WGS sequence"/>
</dbReference>
<dbReference type="EMBL" id="AMGX01000001">
    <property type="protein sequence ID" value="EXJ76475.1"/>
    <property type="molecule type" value="Genomic_DNA"/>
</dbReference>
<sequence>MLRFASPKDLPIVLPPWIILPIALHLIQLSEPQDLDMKTETTQQLGYLMRTLHTLTCRFEGVQFVIKIINAIIMLVRNSTEELVLSQPFAWSGTSQRRGLGTRYTRLEQDKVVTRVLEAIKMGLADEIVQT</sequence>
<evidence type="ECO:0000313" key="1">
    <source>
        <dbReference type="EMBL" id="EXJ76475.1"/>
    </source>
</evidence>
<dbReference type="HOGENOM" id="CLU_1927377_0_0_1"/>
<accession>W9XGL0</accession>
<reference evidence="1 2" key="1">
    <citation type="submission" date="2013-03" db="EMBL/GenBank/DDBJ databases">
        <title>The Genome Sequence of Cladophialophora psammophila CBS 110553.</title>
        <authorList>
            <consortium name="The Broad Institute Genomics Platform"/>
            <person name="Cuomo C."/>
            <person name="de Hoog S."/>
            <person name="Gorbushina A."/>
            <person name="Walker B."/>
            <person name="Young S.K."/>
            <person name="Zeng Q."/>
            <person name="Gargeya S."/>
            <person name="Fitzgerald M."/>
            <person name="Haas B."/>
            <person name="Abouelleil A."/>
            <person name="Allen A.W."/>
            <person name="Alvarado L."/>
            <person name="Arachchi H.M."/>
            <person name="Berlin A.M."/>
            <person name="Chapman S.B."/>
            <person name="Gainer-Dewar J."/>
            <person name="Goldberg J."/>
            <person name="Griggs A."/>
            <person name="Gujja S."/>
            <person name="Hansen M."/>
            <person name="Howarth C."/>
            <person name="Imamovic A."/>
            <person name="Ireland A."/>
            <person name="Larimer J."/>
            <person name="McCowan C."/>
            <person name="Murphy C."/>
            <person name="Pearson M."/>
            <person name="Poon T.W."/>
            <person name="Priest M."/>
            <person name="Roberts A."/>
            <person name="Saif S."/>
            <person name="Shea T."/>
            <person name="Sisk P."/>
            <person name="Sykes S."/>
            <person name="Wortman J."/>
            <person name="Nusbaum C."/>
            <person name="Birren B."/>
        </authorList>
    </citation>
    <scope>NUCLEOTIDE SEQUENCE [LARGE SCALE GENOMIC DNA]</scope>
    <source>
        <strain evidence="1 2">CBS 110553</strain>
    </source>
</reference>
<organism evidence="1 2">
    <name type="scientific">Cladophialophora psammophila CBS 110553</name>
    <dbReference type="NCBI Taxonomy" id="1182543"/>
    <lineage>
        <taxon>Eukaryota</taxon>
        <taxon>Fungi</taxon>
        <taxon>Dikarya</taxon>
        <taxon>Ascomycota</taxon>
        <taxon>Pezizomycotina</taxon>
        <taxon>Eurotiomycetes</taxon>
        <taxon>Chaetothyriomycetidae</taxon>
        <taxon>Chaetothyriales</taxon>
        <taxon>Herpotrichiellaceae</taxon>
        <taxon>Cladophialophora</taxon>
    </lineage>
</organism>
<name>W9XGL0_9EURO</name>
<evidence type="ECO:0000313" key="2">
    <source>
        <dbReference type="Proteomes" id="UP000019471"/>
    </source>
</evidence>
<dbReference type="RefSeq" id="XP_007739792.1">
    <property type="nucleotide sequence ID" value="XM_007741602.1"/>
</dbReference>